<dbReference type="AlphaFoldDB" id="A0A0C5VL36"/>
<evidence type="ECO:0000313" key="2">
    <source>
        <dbReference type="Proteomes" id="UP000032266"/>
    </source>
</evidence>
<reference evidence="1 2" key="1">
    <citation type="submission" date="2014-01" db="EMBL/GenBank/DDBJ databases">
        <title>Full genme sequencing of cellulolytic bacterium Gynuella sunshinyii YC6258T gen. nov., sp. nov.</title>
        <authorList>
            <person name="Khan H."/>
            <person name="Chung E.J."/>
            <person name="Chung Y.R."/>
        </authorList>
    </citation>
    <scope>NUCLEOTIDE SEQUENCE [LARGE SCALE GENOMIC DNA]</scope>
    <source>
        <strain evidence="1 2">YC6258</strain>
    </source>
</reference>
<evidence type="ECO:0008006" key="3">
    <source>
        <dbReference type="Google" id="ProtNLM"/>
    </source>
</evidence>
<dbReference type="PANTHER" id="PTHR33973:SF4">
    <property type="entry name" value="OS07G0153300 PROTEIN"/>
    <property type="match status" value="1"/>
</dbReference>
<dbReference type="Pfam" id="PF07103">
    <property type="entry name" value="DUF1365"/>
    <property type="match status" value="1"/>
</dbReference>
<dbReference type="OrthoDB" id="9778801at2"/>
<organism evidence="1 2">
    <name type="scientific">Gynuella sunshinyii YC6258</name>
    <dbReference type="NCBI Taxonomy" id="1445510"/>
    <lineage>
        <taxon>Bacteria</taxon>
        <taxon>Pseudomonadati</taxon>
        <taxon>Pseudomonadota</taxon>
        <taxon>Gammaproteobacteria</taxon>
        <taxon>Oceanospirillales</taxon>
        <taxon>Saccharospirillaceae</taxon>
        <taxon>Gynuella</taxon>
    </lineage>
</organism>
<evidence type="ECO:0000313" key="1">
    <source>
        <dbReference type="EMBL" id="AJQ95026.1"/>
    </source>
</evidence>
<accession>A0A0C5VL36</accession>
<keyword evidence="2" id="KW-1185">Reference proteome</keyword>
<dbReference type="KEGG" id="gsn:YC6258_02988"/>
<protein>
    <recommendedName>
        <fullName evidence="3">DUF1365 domain-containing protein</fullName>
    </recommendedName>
</protein>
<dbReference type="RefSeq" id="WP_144407642.1">
    <property type="nucleotide sequence ID" value="NZ_CP007142.1"/>
</dbReference>
<dbReference type="STRING" id="1445510.YC6258_02988"/>
<proteinExistence type="predicted"/>
<dbReference type="PANTHER" id="PTHR33973">
    <property type="entry name" value="OS07G0153300 PROTEIN"/>
    <property type="match status" value="1"/>
</dbReference>
<sequence>MDMMTPQLLEATVGHRRLFPTENQFEYRIYYLVLPVSKLAGQTNINGLAIDCFAPLSFYHRDHGRHQDRENLEDWANDILRAYELDRFITDITLITLPRVMGYTFNPVSFWICQDSNGQIRAVLNEVNNTFGESHTYLCAHEDNRPIKGSDWISAEKLFHVSPFLQRSGEYCFQFNISDHQLSIRINYRDADGKNQLLTSLAGNLMPMNRSNLHRMFWRYPLITAKAITLIHWQAIKLALKKIGFFSRPEQLPETLSSSKNLHRKPIDS</sequence>
<dbReference type="Proteomes" id="UP000032266">
    <property type="component" value="Chromosome"/>
</dbReference>
<gene>
    <name evidence="1" type="ORF">YC6258_02988</name>
</gene>
<dbReference type="HOGENOM" id="CLU_065913_1_0_6"/>
<dbReference type="EMBL" id="CP007142">
    <property type="protein sequence ID" value="AJQ95026.1"/>
    <property type="molecule type" value="Genomic_DNA"/>
</dbReference>
<dbReference type="InterPro" id="IPR010775">
    <property type="entry name" value="DUF1365"/>
</dbReference>
<name>A0A0C5VL36_9GAMM</name>